<gene>
    <name evidence="2" type="ORF">MBM_05423</name>
</gene>
<evidence type="ECO:0000313" key="3">
    <source>
        <dbReference type="Proteomes" id="UP000006753"/>
    </source>
</evidence>
<dbReference type="KEGG" id="mbe:MBM_05423"/>
<dbReference type="InParanoid" id="K1XU40"/>
<protein>
    <submittedName>
        <fullName evidence="2">Uncharacterized protein</fullName>
    </submittedName>
</protein>
<organism evidence="2 3">
    <name type="scientific">Marssonina brunnea f. sp. multigermtubi (strain MB_m1)</name>
    <name type="common">Marssonina leaf spot fungus</name>
    <dbReference type="NCBI Taxonomy" id="1072389"/>
    <lineage>
        <taxon>Eukaryota</taxon>
        <taxon>Fungi</taxon>
        <taxon>Dikarya</taxon>
        <taxon>Ascomycota</taxon>
        <taxon>Pezizomycotina</taxon>
        <taxon>Leotiomycetes</taxon>
        <taxon>Helotiales</taxon>
        <taxon>Drepanopezizaceae</taxon>
        <taxon>Drepanopeziza</taxon>
    </lineage>
</organism>
<dbReference type="Proteomes" id="UP000006753">
    <property type="component" value="Unassembled WGS sequence"/>
</dbReference>
<sequence>MIIALMGLGLGLGLAMAWLTQTFHASYLVPSMPAPRLLRLPRSGSRAAGMTTGTSSAYSRATTIEDVTGRSLGERCMLRSARARSMRTSDPAVPSAERVRTALATFHQQHRRCRLWGKVDVVLYVSCEYRAASLRRDFQKRSASRPRTSSTRNRRGDCRRPASCVAANGGILVLESELAAKRSRPTLPLPPPQTCDRFTVSDT</sequence>
<proteinExistence type="predicted"/>
<feature type="region of interest" description="Disordered" evidence="1">
    <location>
        <begin position="138"/>
        <end position="160"/>
    </location>
</feature>
<accession>K1XU40</accession>
<name>K1XU40_MARBU</name>
<dbReference type="EMBL" id="JH921439">
    <property type="protein sequence ID" value="EKD16129.1"/>
    <property type="molecule type" value="Genomic_DNA"/>
</dbReference>
<keyword evidence="3" id="KW-1185">Reference proteome</keyword>
<evidence type="ECO:0000256" key="1">
    <source>
        <dbReference type="SAM" id="MobiDB-lite"/>
    </source>
</evidence>
<feature type="region of interest" description="Disordered" evidence="1">
    <location>
        <begin position="183"/>
        <end position="203"/>
    </location>
</feature>
<dbReference type="AlphaFoldDB" id="K1XU40"/>
<reference evidence="2 3" key="1">
    <citation type="journal article" date="2012" name="BMC Genomics">
        <title>Sequencing the genome of Marssonina brunnea reveals fungus-poplar co-evolution.</title>
        <authorList>
            <person name="Zhu S."/>
            <person name="Cao Y.-Z."/>
            <person name="Jiang C."/>
            <person name="Tan B.-Y."/>
            <person name="Wang Z."/>
            <person name="Feng S."/>
            <person name="Zhang L."/>
            <person name="Su X.-H."/>
            <person name="Brejova B."/>
            <person name="Vinar T."/>
            <person name="Xu M."/>
            <person name="Wang M.-X."/>
            <person name="Zhang S.-G."/>
            <person name="Huang M.-R."/>
            <person name="Wu R."/>
            <person name="Zhou Y."/>
        </authorList>
    </citation>
    <scope>NUCLEOTIDE SEQUENCE [LARGE SCALE GENOMIC DNA]</scope>
    <source>
        <strain evidence="2 3">MB_m1</strain>
    </source>
</reference>
<dbReference type="HOGENOM" id="CLU_1349204_0_0_1"/>
<evidence type="ECO:0000313" key="2">
    <source>
        <dbReference type="EMBL" id="EKD16129.1"/>
    </source>
</evidence>